<organism evidence="1 2">
    <name type="scientific">Mycosarcoma maydis</name>
    <name type="common">Corn smut fungus</name>
    <name type="synonym">Ustilago maydis</name>
    <dbReference type="NCBI Taxonomy" id="5270"/>
    <lineage>
        <taxon>Eukaryota</taxon>
        <taxon>Fungi</taxon>
        <taxon>Dikarya</taxon>
        <taxon>Basidiomycota</taxon>
        <taxon>Ustilaginomycotina</taxon>
        <taxon>Ustilaginomycetes</taxon>
        <taxon>Ustilaginales</taxon>
        <taxon>Ustilaginaceae</taxon>
        <taxon>Mycosarcoma</taxon>
    </lineage>
</organism>
<evidence type="ECO:0000313" key="2">
    <source>
        <dbReference type="Proteomes" id="UP000000561"/>
    </source>
</evidence>
<reference evidence="1 2" key="1">
    <citation type="journal article" date="2006" name="Nature">
        <title>Insights from the genome of the biotrophic fungal plant pathogen Ustilago maydis.</title>
        <authorList>
            <person name="Kamper J."/>
            <person name="Kahmann R."/>
            <person name="Bolker M."/>
            <person name="Ma L.J."/>
            <person name="Brefort T."/>
            <person name="Saville B.J."/>
            <person name="Banuett F."/>
            <person name="Kronstad J.W."/>
            <person name="Gold S.E."/>
            <person name="Muller O."/>
            <person name="Perlin M.H."/>
            <person name="Wosten H.A."/>
            <person name="de Vries R."/>
            <person name="Ruiz-Herrera J."/>
            <person name="Reynaga-Pena C.G."/>
            <person name="Snetselaar K."/>
            <person name="McCann M."/>
            <person name="Perez-Martin J."/>
            <person name="Feldbrugge M."/>
            <person name="Basse C.W."/>
            <person name="Steinberg G."/>
            <person name="Ibeas J.I."/>
            <person name="Holloman W."/>
            <person name="Guzman P."/>
            <person name="Farman M."/>
            <person name="Stajich J.E."/>
            <person name="Sentandreu R."/>
            <person name="Gonzalez-Prieto J.M."/>
            <person name="Kennell J.C."/>
            <person name="Molina L."/>
            <person name="Schirawski J."/>
            <person name="Mendoza-Mendoza A."/>
            <person name="Greilinger D."/>
            <person name="Munch K."/>
            <person name="Rossel N."/>
            <person name="Scherer M."/>
            <person name="Vranes M."/>
            <person name="Ladendorf O."/>
            <person name="Vincon V."/>
            <person name="Fuchs U."/>
            <person name="Sandrock B."/>
            <person name="Meng S."/>
            <person name="Ho E.C."/>
            <person name="Cahill M.J."/>
            <person name="Boyce K.J."/>
            <person name="Klose J."/>
            <person name="Klosterman S.J."/>
            <person name="Deelstra H.J."/>
            <person name="Ortiz-Castellanos L."/>
            <person name="Li W."/>
            <person name="Sanchez-Alonso P."/>
            <person name="Schreier P.H."/>
            <person name="Hauser-Hahn I."/>
            <person name="Vaupel M."/>
            <person name="Koopmann E."/>
            <person name="Friedrich G."/>
            <person name="Voss H."/>
            <person name="Schluter T."/>
            <person name="Margolis J."/>
            <person name="Platt D."/>
            <person name="Swimmer C."/>
            <person name="Gnirke A."/>
            <person name="Chen F."/>
            <person name="Vysotskaia V."/>
            <person name="Mannhaupt G."/>
            <person name="Guldener U."/>
            <person name="Munsterkotter M."/>
            <person name="Haase D."/>
            <person name="Oesterheld M."/>
            <person name="Mewes H.W."/>
            <person name="Mauceli E.W."/>
            <person name="DeCaprio D."/>
            <person name="Wade C.M."/>
            <person name="Butler J."/>
            <person name="Young S."/>
            <person name="Jaffe D.B."/>
            <person name="Calvo S."/>
            <person name="Nusbaum C."/>
            <person name="Galagan J."/>
            <person name="Birren B.W."/>
        </authorList>
    </citation>
    <scope>NUCLEOTIDE SEQUENCE [LARGE SCALE GENOMIC DNA]</scope>
    <source>
        <strain evidence="2">DSM 14603 / FGSC 9021 / UM521</strain>
    </source>
</reference>
<proteinExistence type="predicted"/>
<keyword evidence="2" id="KW-1185">Reference proteome</keyword>
<dbReference type="eggNOG" id="ENOG502R27P">
    <property type="taxonomic scope" value="Eukaryota"/>
</dbReference>
<dbReference type="GO" id="GO:0031625">
    <property type="term" value="F:ubiquitin protein ligase binding"/>
    <property type="evidence" value="ECO:0000318"/>
    <property type="project" value="GO_Central"/>
</dbReference>
<dbReference type="AlphaFoldDB" id="A0A0D1CFT3"/>
<dbReference type="InParanoid" id="A0A0D1CFT3"/>
<dbReference type="RefSeq" id="XP_011392365.1">
    <property type="nucleotide sequence ID" value="XM_011394063.1"/>
</dbReference>
<name>A0A0D1CFT3_MYCMD</name>
<dbReference type="InterPro" id="IPR014752">
    <property type="entry name" value="Arrestin-like_C"/>
</dbReference>
<dbReference type="EMBL" id="CM003160">
    <property type="protein sequence ID" value="KIS65893.1"/>
    <property type="molecule type" value="Genomic_DNA"/>
</dbReference>
<gene>
    <name evidence="1" type="ORF">UMAG_05982</name>
</gene>
<sequence length="453" mass="50049">MARTARAPAPVTPNPLKTVHTYPSKNGTASINIFSYPQRVPTFMGGSQERGWGSLAGTVEIRINEPAGDRISAIKLALTATQVTTIPKTASVDAPSALDRMAIHSEETKTKQVTLLELEQILFEPIKTDSDRDANLLLQGKHVYPFSIHLPLLGNKEKKNPPLLPPSCVIEPLVHAPNDAKLRSTSASTGLFGRNKGSGKEQALPAWSTVKYQLKLTVQRPGLLKRNVRSYAPFVYLPSPPSSAASLLLHRRALGARMAAIVLQRQGDGCQPIETPQDWRQSRLSFLLSPNGPQKLELEKKAGFLSTIFRGAKKQEVINWHEAWTFSMPMSGRLSFPLRSAIPFIIRCTTNKPIDLSLTLPLVVRLYRRVRLLTGKKQKTIAMQQQPVADAVLRHSVESRGVHRINGVISLPPNCVPTFEMPNLSLDYFVAVMRVLDGVVLHKSRQPCLSSTR</sequence>
<dbReference type="GO" id="GO:0030674">
    <property type="term" value="F:protein-macromolecule adaptor activity"/>
    <property type="evidence" value="ECO:0000318"/>
    <property type="project" value="GO_Central"/>
</dbReference>
<protein>
    <recommendedName>
        <fullName evidence="3">Arrestin-like N-terminal domain-containing protein</fullName>
    </recommendedName>
</protein>
<evidence type="ECO:0000313" key="1">
    <source>
        <dbReference type="EMBL" id="KIS65893.1"/>
    </source>
</evidence>
<dbReference type="GO" id="GO:0005886">
    <property type="term" value="C:plasma membrane"/>
    <property type="evidence" value="ECO:0000318"/>
    <property type="project" value="GO_Central"/>
</dbReference>
<dbReference type="GO" id="GO:0005737">
    <property type="term" value="C:cytoplasm"/>
    <property type="evidence" value="ECO:0000318"/>
    <property type="project" value="GO_Central"/>
</dbReference>
<dbReference type="GO" id="GO:0070086">
    <property type="term" value="P:ubiquitin-dependent endocytosis"/>
    <property type="evidence" value="ECO:0000318"/>
    <property type="project" value="GO_Central"/>
</dbReference>
<dbReference type="OMA" id="EWASVKW"/>
<evidence type="ECO:0008006" key="3">
    <source>
        <dbReference type="Google" id="ProtNLM"/>
    </source>
</evidence>
<dbReference type="VEuPathDB" id="FungiDB:UMAG_05982"/>
<dbReference type="KEGG" id="uma:UMAG_05982"/>
<dbReference type="Gene3D" id="2.60.40.640">
    <property type="match status" value="1"/>
</dbReference>
<dbReference type="GO" id="GO:0005829">
    <property type="term" value="C:cytosol"/>
    <property type="evidence" value="ECO:0000318"/>
    <property type="project" value="GO_Central"/>
</dbReference>
<dbReference type="Proteomes" id="UP000000561">
    <property type="component" value="Chromosome 21"/>
</dbReference>
<dbReference type="GeneID" id="23565717"/>
<dbReference type="OrthoDB" id="3365616at2759"/>
<accession>A0A0D1CFT3</accession>